<evidence type="ECO:0000313" key="3">
    <source>
        <dbReference type="Proteomes" id="UP001199469"/>
    </source>
</evidence>
<dbReference type="Proteomes" id="UP001199469">
    <property type="component" value="Unassembled WGS sequence"/>
</dbReference>
<sequence>MTDESSETGRRSRLRRRQGIGRTGARFPTVDDDPAAPDDRAPDPGREIAPPVPDARSGADPLVGRTGARFNSRARRGRRDQPAAPLALPPGPSASSAPSPSMPPVPTGGELDPDPYVGRTGARFDSRARRARRDADRQAAEDAVVPRQAAPVGRRGDFPPPLPDDAPTAPLHLAELRNRVEGIEPRVSVRPYVRTRGRTRARTDLRVETLVSIPSPRPALEDPEHRTIGELCDGPRSVAEVAALMQVPLGVARVLIGDMADEGTLTVHPTVDTLSPGRGPDRAVMNRVLRGLHRL</sequence>
<dbReference type="RefSeq" id="WP_230735352.1">
    <property type="nucleotide sequence ID" value="NZ_JAJNDB010000003.1"/>
</dbReference>
<comment type="caution">
    <text evidence="2">The sequence shown here is derived from an EMBL/GenBank/DDBJ whole genome shotgun (WGS) entry which is preliminary data.</text>
</comment>
<evidence type="ECO:0000313" key="2">
    <source>
        <dbReference type="EMBL" id="MCD2194848.1"/>
    </source>
</evidence>
<feature type="compositionally biased region" description="Basic and acidic residues" evidence="1">
    <location>
        <begin position="37"/>
        <end position="46"/>
    </location>
</feature>
<dbReference type="PANTHER" id="PTHR36221">
    <property type="entry name" value="DUF742 DOMAIN-CONTAINING PROTEIN"/>
    <property type="match status" value="1"/>
</dbReference>
<keyword evidence="3" id="KW-1185">Reference proteome</keyword>
<organism evidence="2 3">
    <name type="scientific">Actinomycetospora endophytica</name>
    <dbReference type="NCBI Taxonomy" id="2291215"/>
    <lineage>
        <taxon>Bacteria</taxon>
        <taxon>Bacillati</taxon>
        <taxon>Actinomycetota</taxon>
        <taxon>Actinomycetes</taxon>
        <taxon>Pseudonocardiales</taxon>
        <taxon>Pseudonocardiaceae</taxon>
        <taxon>Actinomycetospora</taxon>
    </lineage>
</organism>
<proteinExistence type="predicted"/>
<gene>
    <name evidence="2" type="ORF">LQ327_15865</name>
</gene>
<feature type="compositionally biased region" description="Basic and acidic residues" evidence="1">
    <location>
        <begin position="122"/>
        <end position="140"/>
    </location>
</feature>
<name>A0ABS8P9Z9_9PSEU</name>
<feature type="region of interest" description="Disordered" evidence="1">
    <location>
        <begin position="1"/>
        <end position="169"/>
    </location>
</feature>
<dbReference type="PANTHER" id="PTHR36221:SF1">
    <property type="entry name" value="DUF742 DOMAIN-CONTAINING PROTEIN"/>
    <property type="match status" value="1"/>
</dbReference>
<accession>A0ABS8P9Z9</accession>
<evidence type="ECO:0000256" key="1">
    <source>
        <dbReference type="SAM" id="MobiDB-lite"/>
    </source>
</evidence>
<dbReference type="Pfam" id="PF05331">
    <property type="entry name" value="DUF742"/>
    <property type="match status" value="1"/>
</dbReference>
<reference evidence="2 3" key="1">
    <citation type="submission" date="2021-11" db="EMBL/GenBank/DDBJ databases">
        <title>Draft genome sequence of Actinomycetospora sp. SF1 isolated from the rhizosphere soil.</title>
        <authorList>
            <person name="Duangmal K."/>
            <person name="Chantavorakit T."/>
        </authorList>
    </citation>
    <scope>NUCLEOTIDE SEQUENCE [LARGE SCALE GENOMIC DNA]</scope>
    <source>
        <strain evidence="2 3">TBRC 5722</strain>
    </source>
</reference>
<dbReference type="InterPro" id="IPR007995">
    <property type="entry name" value="DUF742"/>
</dbReference>
<dbReference type="EMBL" id="JAJNDB010000003">
    <property type="protein sequence ID" value="MCD2194848.1"/>
    <property type="molecule type" value="Genomic_DNA"/>
</dbReference>
<protein>
    <submittedName>
        <fullName evidence="2">DUF742 domain-containing protein</fullName>
    </submittedName>
</protein>